<keyword evidence="15" id="KW-0614">Plasmid</keyword>
<feature type="transmembrane region" description="Helical" evidence="12">
    <location>
        <begin position="427"/>
        <end position="447"/>
    </location>
</feature>
<evidence type="ECO:0000256" key="12">
    <source>
        <dbReference type="SAM" id="Phobius"/>
    </source>
</evidence>
<dbReference type="InterPro" id="IPR013013">
    <property type="entry name" value="PTS_EIIC_1"/>
</dbReference>
<evidence type="ECO:0000256" key="11">
    <source>
        <dbReference type="PROSITE-ProRule" id="PRU00421"/>
    </source>
</evidence>
<keyword evidence="3" id="KW-1003">Cell membrane</keyword>
<keyword evidence="10 12" id="KW-0472">Membrane</keyword>
<geneLocation type="plasmid" evidence="15">
    <name>unnamed</name>
</geneLocation>
<proteinExistence type="predicted"/>
<evidence type="ECO:0000256" key="2">
    <source>
        <dbReference type="ARBA" id="ARBA00022448"/>
    </source>
</evidence>
<feature type="transmembrane region" description="Helical" evidence="12">
    <location>
        <begin position="88"/>
        <end position="106"/>
    </location>
</feature>
<evidence type="ECO:0000256" key="3">
    <source>
        <dbReference type="ARBA" id="ARBA00022475"/>
    </source>
</evidence>
<dbReference type="NCBIfam" id="TIGR00826">
    <property type="entry name" value="EIIB_glc"/>
    <property type="match status" value="1"/>
</dbReference>
<keyword evidence="6" id="KW-0598">Phosphotransferase system</keyword>
<comment type="subcellular location">
    <subcellularLocation>
        <location evidence="1">Cell membrane</location>
        <topology evidence="1">Multi-pass membrane protein</topology>
    </subcellularLocation>
</comment>
<evidence type="ECO:0000259" key="14">
    <source>
        <dbReference type="PROSITE" id="PS51103"/>
    </source>
</evidence>
<dbReference type="EMBL" id="CP004228">
    <property type="protein sequence ID" value="AHH05666.1"/>
    <property type="molecule type" value="Genomic_DNA"/>
</dbReference>
<evidence type="ECO:0000256" key="6">
    <source>
        <dbReference type="ARBA" id="ARBA00022683"/>
    </source>
</evidence>
<dbReference type="AlphaFoldDB" id="W5SKN8"/>
<accession>W5SKN8</accession>
<dbReference type="GO" id="GO:0005886">
    <property type="term" value="C:plasma membrane"/>
    <property type="evidence" value="ECO:0007669"/>
    <property type="project" value="UniProtKB-SubCell"/>
</dbReference>
<dbReference type="GO" id="GO:0090563">
    <property type="term" value="F:protein-phosphocysteine-sugar phosphotransferase activity"/>
    <property type="evidence" value="ECO:0007669"/>
    <property type="project" value="TreeGrafter"/>
</dbReference>
<dbReference type="InterPro" id="IPR001996">
    <property type="entry name" value="PTS_IIB_1"/>
</dbReference>
<organism evidence="15">
    <name type="scientific">Borrelia miyamotoi FR64b</name>
    <dbReference type="NCBI Taxonomy" id="1292392"/>
    <lineage>
        <taxon>Bacteria</taxon>
        <taxon>Pseudomonadati</taxon>
        <taxon>Spirochaetota</taxon>
        <taxon>Spirochaetia</taxon>
        <taxon>Spirochaetales</taxon>
        <taxon>Borreliaceae</taxon>
        <taxon>Borrelia</taxon>
    </lineage>
</organism>
<feature type="transmembrane region" description="Helical" evidence="12">
    <location>
        <begin position="34"/>
        <end position="55"/>
    </location>
</feature>
<dbReference type="PROSITE" id="PS51103">
    <property type="entry name" value="PTS_EIIC_TYPE_1"/>
    <property type="match status" value="1"/>
</dbReference>
<feature type="transmembrane region" description="Helical" evidence="12">
    <location>
        <begin position="373"/>
        <end position="392"/>
    </location>
</feature>
<feature type="transmembrane region" description="Helical" evidence="12">
    <location>
        <begin position="113"/>
        <end position="134"/>
    </location>
</feature>
<dbReference type="CDD" id="cd00212">
    <property type="entry name" value="PTS_IIB_glc"/>
    <property type="match status" value="1"/>
</dbReference>
<dbReference type="InterPro" id="IPR036878">
    <property type="entry name" value="Glu_permease_IIB"/>
</dbReference>
<dbReference type="EC" id="2.7.1.69" evidence="15"/>
<dbReference type="Pfam" id="PF02378">
    <property type="entry name" value="PTS_EIIC"/>
    <property type="match status" value="1"/>
</dbReference>
<evidence type="ECO:0000256" key="4">
    <source>
        <dbReference type="ARBA" id="ARBA00022597"/>
    </source>
</evidence>
<dbReference type="PANTHER" id="PTHR30009:SF24">
    <property type="entry name" value="PTS SYSTEM, IIBC COMPONENT"/>
    <property type="match status" value="1"/>
</dbReference>
<evidence type="ECO:0000256" key="5">
    <source>
        <dbReference type="ARBA" id="ARBA00022679"/>
    </source>
</evidence>
<evidence type="ECO:0000259" key="13">
    <source>
        <dbReference type="PROSITE" id="PS51098"/>
    </source>
</evidence>
<keyword evidence="5 15" id="KW-0808">Transferase</keyword>
<dbReference type="HOGENOM" id="CLU_012312_1_0_12"/>
<feature type="domain" description="PTS EIIB type-1" evidence="13">
    <location>
        <begin position="478"/>
        <end position="553"/>
    </location>
</feature>
<feature type="transmembrane region" description="Helical" evidence="12">
    <location>
        <begin position="211"/>
        <end position="234"/>
    </location>
</feature>
<dbReference type="Pfam" id="PF00367">
    <property type="entry name" value="PTS_EIIB"/>
    <property type="match status" value="1"/>
</dbReference>
<feature type="active site" description="Phosphocysteine intermediate; for EIIB activity" evidence="11">
    <location>
        <position position="500"/>
    </location>
</feature>
<keyword evidence="9 12" id="KW-1133">Transmembrane helix</keyword>
<dbReference type="Gene3D" id="3.30.1360.60">
    <property type="entry name" value="Glucose permease domain IIB"/>
    <property type="match status" value="1"/>
</dbReference>
<feature type="transmembrane region" description="Helical" evidence="12">
    <location>
        <begin position="319"/>
        <end position="339"/>
    </location>
</feature>
<dbReference type="PROSITE" id="PS51098">
    <property type="entry name" value="PTS_EIIB_TYPE_1"/>
    <property type="match status" value="1"/>
</dbReference>
<evidence type="ECO:0000256" key="9">
    <source>
        <dbReference type="ARBA" id="ARBA00022989"/>
    </source>
</evidence>
<dbReference type="SUPFAM" id="SSF55604">
    <property type="entry name" value="Glucose permease domain IIB"/>
    <property type="match status" value="1"/>
</dbReference>
<keyword evidence="7 12" id="KW-0812">Transmembrane</keyword>
<evidence type="ECO:0000256" key="1">
    <source>
        <dbReference type="ARBA" id="ARBA00004651"/>
    </source>
</evidence>
<protein>
    <submittedName>
        <fullName evidence="15">Pts system, glucose-specific iiabc component</fullName>
        <ecNumber evidence="15">2.7.1.69</ecNumber>
    </submittedName>
</protein>
<evidence type="ECO:0000256" key="8">
    <source>
        <dbReference type="ARBA" id="ARBA00022777"/>
    </source>
</evidence>
<dbReference type="GO" id="GO:0016301">
    <property type="term" value="F:kinase activity"/>
    <property type="evidence" value="ECO:0007669"/>
    <property type="project" value="UniProtKB-KW"/>
</dbReference>
<evidence type="ECO:0000313" key="15">
    <source>
        <dbReference type="EMBL" id="AHH05666.1"/>
    </source>
</evidence>
<feature type="transmembrane region" description="Helical" evidence="12">
    <location>
        <begin position="399"/>
        <end position="421"/>
    </location>
</feature>
<dbReference type="PANTHER" id="PTHR30009">
    <property type="entry name" value="CYTOCHROME C-TYPE SYNTHESIS PROTEIN AND PTS TRANSMEMBRANE COMPONENT"/>
    <property type="match status" value="1"/>
</dbReference>
<dbReference type="InterPro" id="IPR003352">
    <property type="entry name" value="PTS_EIIC"/>
</dbReference>
<evidence type="ECO:0000256" key="10">
    <source>
        <dbReference type="ARBA" id="ARBA00023136"/>
    </source>
</evidence>
<reference evidence="15" key="1">
    <citation type="submission" date="2013-02" db="EMBL/GenBank/DDBJ databases">
        <title>Comparative genomics of Borrelia species.</title>
        <authorList>
            <person name="Schwan T.G."/>
            <person name="Raffel S.J."/>
            <person name="Porcella S.F."/>
        </authorList>
    </citation>
    <scope>NUCLEOTIDE SEQUENCE</scope>
    <source>
        <strain evidence="15">FR64b</strain>
        <plasmid evidence="15">unnamed</plasmid>
    </source>
</reference>
<dbReference type="GO" id="GO:0008982">
    <property type="term" value="F:protein-N(PI)-phosphohistidine-sugar phosphotransferase activity"/>
    <property type="evidence" value="ECO:0007669"/>
    <property type="project" value="InterPro"/>
</dbReference>
<keyword evidence="2" id="KW-0813">Transport</keyword>
<feature type="domain" description="PTS EIIC type-1" evidence="14">
    <location>
        <begin position="21"/>
        <end position="463"/>
    </location>
</feature>
<keyword evidence="8" id="KW-0418">Kinase</keyword>
<dbReference type="InterPro" id="IPR018113">
    <property type="entry name" value="PTrfase_EIIB_Cys"/>
</dbReference>
<evidence type="ECO:0000256" key="7">
    <source>
        <dbReference type="ARBA" id="ARBA00022692"/>
    </source>
</evidence>
<feature type="transmembrane region" description="Helical" evidence="12">
    <location>
        <begin position="170"/>
        <end position="190"/>
    </location>
</feature>
<sequence>MLIILNFNLLNGGDVMSTSSGSIFTALQKIGKAFMLPIALLPITGILLGVGGAFTNETMIQAYGIEGILGEGTLLNAMLYLMKYTGEVIFTNLPLMFATAIPIGMAKAEKGTAALAGVVGFLVMHQTISGVLSIQGINPSTVNSEALIAMGTPEAEAIAKSQEYTNVLGIFSLQMSVMGGMIAGFIAVILHNKLHNIQLPTFLAFFGGSRFVPIITTLVMFIVGIILTCIWPFIQAIMTSFGSIIEKSGYFGSFAYGAIKRSLIPFGLHHIFYMPFWQTSLGGTMEIDGEIVSGAQNIFFKQLSNPNTEHFEVTKGTRFFSGEFIVMIFGLPGAALAMYHTAKNENKKNTASLLLSASFTSMLTGITEPIEFAFLFTAPALYYFVYVPLFGLAHLLAHVFNIGVGLTFSGGFIDMFLFGILQGNSKTNWIMLPIIGIFYFIGFYYIFKFVIVKFNLKTPGREEEEEIVKTISQKTGISKIASKVLEGLGGKNNITYLDACASRLRINVDKIELVKPDTYFKAIGASGMLKKGNNIQIIFGGLSDNIRMEMDKI</sequence>
<name>W5SKN8_9SPIR</name>
<gene>
    <name evidence="15" type="ORF">BOM_1123</name>
</gene>
<dbReference type="InterPro" id="IPR050429">
    <property type="entry name" value="PTS_Glucose_EIICBA"/>
</dbReference>
<keyword evidence="4" id="KW-0762">Sugar transport</keyword>
<dbReference type="GO" id="GO:0009401">
    <property type="term" value="P:phosphoenolpyruvate-dependent sugar phosphotransferase system"/>
    <property type="evidence" value="ECO:0007669"/>
    <property type="project" value="UniProtKB-KW"/>
</dbReference>